<gene>
    <name evidence="9" type="ORF">BDK89_1470</name>
</gene>
<dbReference type="InterPro" id="IPR032816">
    <property type="entry name" value="VTT_dom"/>
</dbReference>
<accession>A0A4R7HYM4</accession>
<name>A0A4R7HYM4_9ACTN</name>
<feature type="transmembrane region" description="Helical" evidence="7">
    <location>
        <begin position="53"/>
        <end position="73"/>
    </location>
</feature>
<evidence type="ECO:0000256" key="3">
    <source>
        <dbReference type="ARBA" id="ARBA00022475"/>
    </source>
</evidence>
<feature type="transmembrane region" description="Helical" evidence="7">
    <location>
        <begin position="93"/>
        <end position="115"/>
    </location>
</feature>
<keyword evidence="5 7" id="KW-1133">Transmembrane helix</keyword>
<keyword evidence="10" id="KW-1185">Reference proteome</keyword>
<dbReference type="GO" id="GO:0005886">
    <property type="term" value="C:plasma membrane"/>
    <property type="evidence" value="ECO:0007669"/>
    <property type="project" value="UniProtKB-SubCell"/>
</dbReference>
<evidence type="ECO:0000256" key="2">
    <source>
        <dbReference type="ARBA" id="ARBA00010792"/>
    </source>
</evidence>
<sequence>MTTTDDSASGERRFQLPGYPILLGGALGILALIWVAPTIATALSAIDFQNVEYPYLIIGGFVVLDAIIPIFPSESLLTTASNLAAQDGSDIELWRLVLAGSVGAAIGDSLLYWLSRTVLRRFMEDKVERAQRNDKIARSMEVMSQTAPLLIVFGRFVPGLRFMLGATMGLTRYPYRSFLLWDVIGGTLWASYTCVFSYLVASVIQDKPLLSIVVSVIVTTAMLGLLYKPLKNSWESSGRQNEPTEA</sequence>
<reference evidence="9 10" key="1">
    <citation type="submission" date="2019-03" db="EMBL/GenBank/DDBJ databases">
        <title>Sequencing the genomes of 1000 actinobacteria strains.</title>
        <authorList>
            <person name="Klenk H.-P."/>
        </authorList>
    </citation>
    <scope>NUCLEOTIDE SEQUENCE [LARGE SCALE GENOMIC DNA]</scope>
    <source>
        <strain evidence="9 10">DSM 18936</strain>
    </source>
</reference>
<keyword evidence="4 7" id="KW-0812">Transmembrane</keyword>
<evidence type="ECO:0000256" key="6">
    <source>
        <dbReference type="ARBA" id="ARBA00023136"/>
    </source>
</evidence>
<keyword evidence="3 7" id="KW-1003">Cell membrane</keyword>
<feature type="transmembrane region" description="Helical" evidence="7">
    <location>
        <begin position="178"/>
        <end position="201"/>
    </location>
</feature>
<dbReference type="RefSeq" id="WP_133868304.1">
    <property type="nucleotide sequence ID" value="NZ_JAVJPS010000036.1"/>
</dbReference>
<evidence type="ECO:0000256" key="1">
    <source>
        <dbReference type="ARBA" id="ARBA00004651"/>
    </source>
</evidence>
<dbReference type="Proteomes" id="UP000294558">
    <property type="component" value="Unassembled WGS sequence"/>
</dbReference>
<dbReference type="AlphaFoldDB" id="A0A4R7HYM4"/>
<evidence type="ECO:0000256" key="4">
    <source>
        <dbReference type="ARBA" id="ARBA00022692"/>
    </source>
</evidence>
<evidence type="ECO:0000313" key="9">
    <source>
        <dbReference type="EMBL" id="TDT15890.1"/>
    </source>
</evidence>
<dbReference type="PANTHER" id="PTHR30353:SF0">
    <property type="entry name" value="TRANSMEMBRANE PROTEIN"/>
    <property type="match status" value="1"/>
</dbReference>
<comment type="subcellular location">
    <subcellularLocation>
        <location evidence="1 7">Cell membrane</location>
        <topology evidence="1 7">Multi-pass membrane protein</topology>
    </subcellularLocation>
</comment>
<dbReference type="Pfam" id="PF09335">
    <property type="entry name" value="VTT_dom"/>
    <property type="match status" value="1"/>
</dbReference>
<feature type="transmembrane region" description="Helical" evidence="7">
    <location>
        <begin position="136"/>
        <end position="158"/>
    </location>
</feature>
<feature type="transmembrane region" description="Helical" evidence="7">
    <location>
        <begin position="20"/>
        <end position="46"/>
    </location>
</feature>
<dbReference type="OrthoDB" id="9813426at2"/>
<dbReference type="InterPro" id="IPR032818">
    <property type="entry name" value="DedA-like"/>
</dbReference>
<evidence type="ECO:0000259" key="8">
    <source>
        <dbReference type="Pfam" id="PF09335"/>
    </source>
</evidence>
<protein>
    <submittedName>
        <fullName evidence="9">Membrane protein DedA with SNARE-associated domain</fullName>
    </submittedName>
</protein>
<keyword evidence="6 7" id="KW-0472">Membrane</keyword>
<comment type="caution">
    <text evidence="9">The sequence shown here is derived from an EMBL/GenBank/DDBJ whole genome shotgun (WGS) entry which is preliminary data.</text>
</comment>
<evidence type="ECO:0000256" key="7">
    <source>
        <dbReference type="RuleBase" id="RU367016"/>
    </source>
</evidence>
<proteinExistence type="inferred from homology"/>
<feature type="domain" description="VTT" evidence="8">
    <location>
        <begin position="71"/>
        <end position="198"/>
    </location>
</feature>
<organism evidence="9 10">
    <name type="scientific">Ilumatobacter fluminis</name>
    <dbReference type="NCBI Taxonomy" id="467091"/>
    <lineage>
        <taxon>Bacteria</taxon>
        <taxon>Bacillati</taxon>
        <taxon>Actinomycetota</taxon>
        <taxon>Acidimicrobiia</taxon>
        <taxon>Acidimicrobiales</taxon>
        <taxon>Ilumatobacteraceae</taxon>
        <taxon>Ilumatobacter</taxon>
    </lineage>
</organism>
<comment type="similarity">
    <text evidence="2 7">Belongs to the DedA family.</text>
</comment>
<dbReference type="EMBL" id="SOAU01000001">
    <property type="protein sequence ID" value="TDT15890.1"/>
    <property type="molecule type" value="Genomic_DNA"/>
</dbReference>
<evidence type="ECO:0000313" key="10">
    <source>
        <dbReference type="Proteomes" id="UP000294558"/>
    </source>
</evidence>
<evidence type="ECO:0000256" key="5">
    <source>
        <dbReference type="ARBA" id="ARBA00022989"/>
    </source>
</evidence>
<feature type="transmembrane region" description="Helical" evidence="7">
    <location>
        <begin position="208"/>
        <end position="227"/>
    </location>
</feature>
<dbReference type="PANTHER" id="PTHR30353">
    <property type="entry name" value="INNER MEMBRANE PROTEIN DEDA-RELATED"/>
    <property type="match status" value="1"/>
</dbReference>